<evidence type="ECO:0000313" key="1">
    <source>
        <dbReference type="EMBL" id="CAF4276992.1"/>
    </source>
</evidence>
<feature type="non-terminal residue" evidence="1">
    <location>
        <position position="67"/>
    </location>
</feature>
<dbReference type="EMBL" id="CAJOBJ010031696">
    <property type="protein sequence ID" value="CAF4276992.1"/>
    <property type="molecule type" value="Genomic_DNA"/>
</dbReference>
<dbReference type="Proteomes" id="UP000681720">
    <property type="component" value="Unassembled WGS sequence"/>
</dbReference>
<proteinExistence type="predicted"/>
<evidence type="ECO:0000313" key="2">
    <source>
        <dbReference type="Proteomes" id="UP000681720"/>
    </source>
</evidence>
<sequence>ISSKAKIDHESVRVWYEKLKAACPNGKISKADTVSFLRSINSGKEEQIEKQAADIHKAFDANNDGIV</sequence>
<accession>A0A8S2TRJ7</accession>
<evidence type="ECO:0008006" key="3">
    <source>
        <dbReference type="Google" id="ProtNLM"/>
    </source>
</evidence>
<dbReference type="AlphaFoldDB" id="A0A8S2TRJ7"/>
<name>A0A8S2TRJ7_9BILA</name>
<organism evidence="1 2">
    <name type="scientific">Rotaria magnacalcarata</name>
    <dbReference type="NCBI Taxonomy" id="392030"/>
    <lineage>
        <taxon>Eukaryota</taxon>
        <taxon>Metazoa</taxon>
        <taxon>Spiralia</taxon>
        <taxon>Gnathifera</taxon>
        <taxon>Rotifera</taxon>
        <taxon>Eurotatoria</taxon>
        <taxon>Bdelloidea</taxon>
        <taxon>Philodinida</taxon>
        <taxon>Philodinidae</taxon>
        <taxon>Rotaria</taxon>
    </lineage>
</organism>
<comment type="caution">
    <text evidence="1">The sequence shown here is derived from an EMBL/GenBank/DDBJ whole genome shotgun (WGS) entry which is preliminary data.</text>
</comment>
<dbReference type="InterPro" id="IPR011992">
    <property type="entry name" value="EF-hand-dom_pair"/>
</dbReference>
<gene>
    <name evidence="1" type="ORF">GIL414_LOCUS24813</name>
</gene>
<dbReference type="SUPFAM" id="SSF47473">
    <property type="entry name" value="EF-hand"/>
    <property type="match status" value="1"/>
</dbReference>
<protein>
    <recommendedName>
        <fullName evidence="3">EF-hand domain-containing protein</fullName>
    </recommendedName>
</protein>
<dbReference type="Gene3D" id="1.10.238.10">
    <property type="entry name" value="EF-hand"/>
    <property type="match status" value="1"/>
</dbReference>
<feature type="non-terminal residue" evidence="1">
    <location>
        <position position="1"/>
    </location>
</feature>
<reference evidence="1" key="1">
    <citation type="submission" date="2021-02" db="EMBL/GenBank/DDBJ databases">
        <authorList>
            <person name="Nowell W R."/>
        </authorList>
    </citation>
    <scope>NUCLEOTIDE SEQUENCE</scope>
</reference>